<evidence type="ECO:0000256" key="4">
    <source>
        <dbReference type="ARBA" id="ARBA00022898"/>
    </source>
</evidence>
<dbReference type="InterPro" id="IPR050147">
    <property type="entry name" value="Ser/Thr_Dehydratase"/>
</dbReference>
<keyword evidence="4" id="KW-0663">Pyridoxal phosphate</keyword>
<dbReference type="PANTHER" id="PTHR48078">
    <property type="entry name" value="THREONINE DEHYDRATASE, MITOCHONDRIAL-RELATED"/>
    <property type="match status" value="1"/>
</dbReference>
<evidence type="ECO:0000313" key="9">
    <source>
        <dbReference type="Proteomes" id="UP001161017"/>
    </source>
</evidence>
<dbReference type="EMBL" id="JAPUFD010000013">
    <property type="protein sequence ID" value="MDI1491096.1"/>
    <property type="molecule type" value="Genomic_DNA"/>
</dbReference>
<dbReference type="GO" id="GO:0003941">
    <property type="term" value="F:L-serine ammonia-lyase activity"/>
    <property type="evidence" value="ECO:0007669"/>
    <property type="project" value="UniProtKB-EC"/>
</dbReference>
<dbReference type="EC" id="4.3.1.17" evidence="3"/>
<comment type="catalytic activity">
    <reaction evidence="6">
        <text>L-serine = pyruvate + NH4(+)</text>
        <dbReference type="Rhea" id="RHEA:19169"/>
        <dbReference type="ChEBI" id="CHEBI:15361"/>
        <dbReference type="ChEBI" id="CHEBI:28938"/>
        <dbReference type="ChEBI" id="CHEBI:33384"/>
        <dbReference type="EC" id="4.3.1.17"/>
    </reaction>
</comment>
<proteinExistence type="inferred from homology"/>
<dbReference type="InterPro" id="IPR001926">
    <property type="entry name" value="TrpB-like_PALP"/>
</dbReference>
<dbReference type="GO" id="GO:0009097">
    <property type="term" value="P:isoleucine biosynthetic process"/>
    <property type="evidence" value="ECO:0007669"/>
    <property type="project" value="TreeGrafter"/>
</dbReference>
<sequence length="247" mass="26685">MSTKPLMIAKIRTAGAAEVVQHGESWREADSFLRDVVMDGRRNSVYVPPFDHEDVWSGNATIIDELVEKPDAIICSVGGGGLFSGIQLGLERRQWKDVKVLALETVGAESLNKSLRAGQLETLKEVTSIATSLGAKRVAPKAFELGQRPNVTSAVLSDAEAAIGCWRLADDERMLVEPACGINAAVCYDGRLKKLLPSLTQDSKVVVILCGGSNITLETLMDYRRTYGCVEKNIPQVQDIASTIAAP</sequence>
<name>A0AA43QTT7_9LECA</name>
<organism evidence="8 9">
    <name type="scientific">Ramalina farinacea</name>
    <dbReference type="NCBI Taxonomy" id="258253"/>
    <lineage>
        <taxon>Eukaryota</taxon>
        <taxon>Fungi</taxon>
        <taxon>Dikarya</taxon>
        <taxon>Ascomycota</taxon>
        <taxon>Pezizomycotina</taxon>
        <taxon>Lecanoromycetes</taxon>
        <taxon>OSLEUM clade</taxon>
        <taxon>Lecanoromycetidae</taxon>
        <taxon>Lecanorales</taxon>
        <taxon>Lecanorineae</taxon>
        <taxon>Ramalinaceae</taxon>
        <taxon>Ramalina</taxon>
    </lineage>
</organism>
<evidence type="ECO:0000256" key="6">
    <source>
        <dbReference type="ARBA" id="ARBA00049406"/>
    </source>
</evidence>
<evidence type="ECO:0000256" key="1">
    <source>
        <dbReference type="ARBA" id="ARBA00001933"/>
    </source>
</evidence>
<protein>
    <recommendedName>
        <fullName evidence="3">L-serine ammonia-lyase</fullName>
        <ecNumber evidence="3">4.3.1.17</ecNumber>
    </recommendedName>
</protein>
<dbReference type="InterPro" id="IPR036052">
    <property type="entry name" value="TrpB-like_PALP_sf"/>
</dbReference>
<dbReference type="AlphaFoldDB" id="A0AA43QTT7"/>
<dbReference type="SUPFAM" id="SSF53686">
    <property type="entry name" value="Tryptophan synthase beta subunit-like PLP-dependent enzymes"/>
    <property type="match status" value="1"/>
</dbReference>
<evidence type="ECO:0000256" key="2">
    <source>
        <dbReference type="ARBA" id="ARBA00010869"/>
    </source>
</evidence>
<comment type="cofactor">
    <cofactor evidence="1">
        <name>pyridoxal 5'-phosphate</name>
        <dbReference type="ChEBI" id="CHEBI:597326"/>
    </cofactor>
</comment>
<feature type="domain" description="Tryptophan synthase beta chain-like PALP" evidence="7">
    <location>
        <begin position="3"/>
        <end position="211"/>
    </location>
</feature>
<evidence type="ECO:0000256" key="5">
    <source>
        <dbReference type="ARBA" id="ARBA00023239"/>
    </source>
</evidence>
<comment type="similarity">
    <text evidence="2">Belongs to the serine/threonine dehydratase family.</text>
</comment>
<reference evidence="8" key="1">
    <citation type="journal article" date="2023" name="Genome Biol. Evol.">
        <title>First Whole Genome Sequence and Flow Cytometry Genome Size Data for the Lichen-Forming Fungus Ramalina farinacea (Ascomycota).</title>
        <authorList>
            <person name="Llewellyn T."/>
            <person name="Mian S."/>
            <person name="Hill R."/>
            <person name="Leitch I.J."/>
            <person name="Gaya E."/>
        </authorList>
    </citation>
    <scope>NUCLEOTIDE SEQUENCE</scope>
    <source>
        <strain evidence="8">LIQ254RAFAR</strain>
    </source>
</reference>
<dbReference type="GO" id="GO:0006565">
    <property type="term" value="P:L-serine catabolic process"/>
    <property type="evidence" value="ECO:0007669"/>
    <property type="project" value="TreeGrafter"/>
</dbReference>
<evidence type="ECO:0000256" key="3">
    <source>
        <dbReference type="ARBA" id="ARBA00012093"/>
    </source>
</evidence>
<dbReference type="Gene3D" id="3.40.50.1100">
    <property type="match status" value="2"/>
</dbReference>
<dbReference type="GO" id="GO:0006567">
    <property type="term" value="P:L-threonine catabolic process"/>
    <property type="evidence" value="ECO:0007669"/>
    <property type="project" value="TreeGrafter"/>
</dbReference>
<dbReference type="Pfam" id="PF00291">
    <property type="entry name" value="PALP"/>
    <property type="match status" value="1"/>
</dbReference>
<dbReference type="GO" id="GO:0004794">
    <property type="term" value="F:threonine deaminase activity"/>
    <property type="evidence" value="ECO:0007669"/>
    <property type="project" value="TreeGrafter"/>
</dbReference>
<accession>A0AA43QTT7</accession>
<dbReference type="Proteomes" id="UP001161017">
    <property type="component" value="Unassembled WGS sequence"/>
</dbReference>
<evidence type="ECO:0000313" key="8">
    <source>
        <dbReference type="EMBL" id="MDI1491096.1"/>
    </source>
</evidence>
<gene>
    <name evidence="8" type="primary">CHA1</name>
    <name evidence="8" type="ORF">OHK93_002302</name>
</gene>
<dbReference type="PANTHER" id="PTHR48078:SF2">
    <property type="entry name" value="CATABOLIC L-SERINE_THREONINE DEHYDRATASE"/>
    <property type="match status" value="1"/>
</dbReference>
<keyword evidence="5 8" id="KW-0456">Lyase</keyword>
<keyword evidence="9" id="KW-1185">Reference proteome</keyword>
<evidence type="ECO:0000259" key="7">
    <source>
        <dbReference type="Pfam" id="PF00291"/>
    </source>
</evidence>
<comment type="caution">
    <text evidence="8">The sequence shown here is derived from an EMBL/GenBank/DDBJ whole genome shotgun (WGS) entry which is preliminary data.</text>
</comment>